<dbReference type="Pfam" id="PF11275">
    <property type="entry name" value="DUF3077"/>
    <property type="match status" value="1"/>
</dbReference>
<accession>A0A0P9YZ20</accession>
<dbReference type="RefSeq" id="WP_003344689.1">
    <property type="nucleotide sequence ID" value="NZ_LJRF01000161.1"/>
</dbReference>
<dbReference type="Proteomes" id="UP000050554">
    <property type="component" value="Unassembled WGS sequence"/>
</dbReference>
<organism evidence="1 2">
    <name type="scientific">Pseudomonas syringae pv. ribicola</name>
    <dbReference type="NCBI Taxonomy" id="55398"/>
    <lineage>
        <taxon>Bacteria</taxon>
        <taxon>Pseudomonadati</taxon>
        <taxon>Pseudomonadota</taxon>
        <taxon>Gammaproteobacteria</taxon>
        <taxon>Pseudomonadales</taxon>
        <taxon>Pseudomonadaceae</taxon>
        <taxon>Pseudomonas</taxon>
    </lineage>
</organism>
<comment type="caution">
    <text evidence="1">The sequence shown here is derived from an EMBL/GenBank/DDBJ whole genome shotgun (WGS) entry which is preliminary data.</text>
</comment>
<proteinExistence type="predicted"/>
<evidence type="ECO:0000313" key="1">
    <source>
        <dbReference type="EMBL" id="KPY44636.1"/>
    </source>
</evidence>
<dbReference type="InterPro" id="IPR021427">
    <property type="entry name" value="DUF3077"/>
</dbReference>
<evidence type="ECO:0000313" key="2">
    <source>
        <dbReference type="Proteomes" id="UP000050554"/>
    </source>
</evidence>
<dbReference type="AlphaFoldDB" id="A0A0P9YZ20"/>
<reference evidence="1 2" key="1">
    <citation type="submission" date="2015-09" db="EMBL/GenBank/DDBJ databases">
        <title>Genome announcement of multiple Pseudomonas syringae strains.</title>
        <authorList>
            <person name="Thakur S."/>
            <person name="Wang P.W."/>
            <person name="Gong Y."/>
            <person name="Weir B.S."/>
            <person name="Guttman D.S."/>
        </authorList>
    </citation>
    <scope>NUCLEOTIDE SEQUENCE [LARGE SCALE GENOMIC DNA]</scope>
    <source>
        <strain evidence="1 2">ICMP3882</strain>
    </source>
</reference>
<sequence>MSTSFQGNTTGHTAFAKYNARNQPLFSVNAGVSCEEALEHASVLTDCINKLTLQAGMNDDSSAAWAAHYLGDMVKAIIDDVTTSLQFPTEDRP</sequence>
<name>A0A0P9YZ20_PSESI</name>
<dbReference type="PATRIC" id="fig|55398.3.peg.32"/>
<gene>
    <name evidence="1" type="ORF">ALO47_00024</name>
</gene>
<dbReference type="EMBL" id="LJRF01000161">
    <property type="protein sequence ID" value="KPY44636.1"/>
    <property type="molecule type" value="Genomic_DNA"/>
</dbReference>
<protein>
    <recommendedName>
        <fullName evidence="3">DUF3077 domain-containing protein</fullName>
    </recommendedName>
</protein>
<evidence type="ECO:0008006" key="3">
    <source>
        <dbReference type="Google" id="ProtNLM"/>
    </source>
</evidence>